<evidence type="ECO:0000313" key="1">
    <source>
        <dbReference type="EMBL" id="MCI31950.1"/>
    </source>
</evidence>
<dbReference type="EMBL" id="LXQA010191419">
    <property type="protein sequence ID" value="MCI31950.1"/>
    <property type="molecule type" value="Genomic_DNA"/>
</dbReference>
<name>A0A392R840_9FABA</name>
<protein>
    <submittedName>
        <fullName evidence="1">Uncharacterized protein</fullName>
    </submittedName>
</protein>
<evidence type="ECO:0000313" key="2">
    <source>
        <dbReference type="Proteomes" id="UP000265520"/>
    </source>
</evidence>
<organism evidence="1 2">
    <name type="scientific">Trifolium medium</name>
    <dbReference type="NCBI Taxonomy" id="97028"/>
    <lineage>
        <taxon>Eukaryota</taxon>
        <taxon>Viridiplantae</taxon>
        <taxon>Streptophyta</taxon>
        <taxon>Embryophyta</taxon>
        <taxon>Tracheophyta</taxon>
        <taxon>Spermatophyta</taxon>
        <taxon>Magnoliopsida</taxon>
        <taxon>eudicotyledons</taxon>
        <taxon>Gunneridae</taxon>
        <taxon>Pentapetalae</taxon>
        <taxon>rosids</taxon>
        <taxon>fabids</taxon>
        <taxon>Fabales</taxon>
        <taxon>Fabaceae</taxon>
        <taxon>Papilionoideae</taxon>
        <taxon>50 kb inversion clade</taxon>
        <taxon>NPAAA clade</taxon>
        <taxon>Hologalegina</taxon>
        <taxon>IRL clade</taxon>
        <taxon>Trifolieae</taxon>
        <taxon>Trifolium</taxon>
    </lineage>
</organism>
<reference evidence="1 2" key="1">
    <citation type="journal article" date="2018" name="Front. Plant Sci.">
        <title>Red Clover (Trifolium pratense) and Zigzag Clover (T. medium) - A Picture of Genomic Similarities and Differences.</title>
        <authorList>
            <person name="Dluhosova J."/>
            <person name="Istvanek J."/>
            <person name="Nedelnik J."/>
            <person name="Repkova J."/>
        </authorList>
    </citation>
    <scope>NUCLEOTIDE SEQUENCE [LARGE SCALE GENOMIC DNA]</scope>
    <source>
        <strain evidence="2">cv. 10/8</strain>
        <tissue evidence="1">Leaf</tissue>
    </source>
</reference>
<dbReference type="AlphaFoldDB" id="A0A392R840"/>
<feature type="non-terminal residue" evidence="1">
    <location>
        <position position="67"/>
    </location>
</feature>
<comment type="caution">
    <text evidence="1">The sequence shown here is derived from an EMBL/GenBank/DDBJ whole genome shotgun (WGS) entry which is preliminary data.</text>
</comment>
<proteinExistence type="predicted"/>
<sequence>MQGLEPARYAGAYGALRRSIRQIKTSLCQLRVAPSSVVRCAVKIRSRNFSLEVARCAVVNGALCHSD</sequence>
<dbReference type="Proteomes" id="UP000265520">
    <property type="component" value="Unassembled WGS sequence"/>
</dbReference>
<keyword evidence="2" id="KW-1185">Reference proteome</keyword>
<accession>A0A392R840</accession>